<comment type="caution">
    <text evidence="1">The sequence shown here is derived from an EMBL/GenBank/DDBJ whole genome shotgun (WGS) entry which is preliminary data.</text>
</comment>
<proteinExistence type="predicted"/>
<keyword evidence="2" id="KW-1185">Reference proteome</keyword>
<evidence type="ECO:0000313" key="2">
    <source>
        <dbReference type="Proteomes" id="UP001172386"/>
    </source>
</evidence>
<dbReference type="EMBL" id="JAPDRQ010000077">
    <property type="protein sequence ID" value="KAJ9656456.1"/>
    <property type="molecule type" value="Genomic_DNA"/>
</dbReference>
<organism evidence="1 2">
    <name type="scientific">Neophaeococcomyces mojaviensis</name>
    <dbReference type="NCBI Taxonomy" id="3383035"/>
    <lineage>
        <taxon>Eukaryota</taxon>
        <taxon>Fungi</taxon>
        <taxon>Dikarya</taxon>
        <taxon>Ascomycota</taxon>
        <taxon>Pezizomycotina</taxon>
        <taxon>Eurotiomycetes</taxon>
        <taxon>Chaetothyriomycetidae</taxon>
        <taxon>Chaetothyriales</taxon>
        <taxon>Chaetothyriales incertae sedis</taxon>
        <taxon>Neophaeococcomyces</taxon>
    </lineage>
</organism>
<protein>
    <submittedName>
        <fullName evidence="1">Uncharacterized protein</fullName>
    </submittedName>
</protein>
<evidence type="ECO:0000313" key="1">
    <source>
        <dbReference type="EMBL" id="KAJ9656456.1"/>
    </source>
</evidence>
<name>A0ACC3A7C3_9EURO</name>
<reference evidence="1" key="1">
    <citation type="submission" date="2022-10" db="EMBL/GenBank/DDBJ databases">
        <title>Culturing micro-colonial fungi from biological soil crusts in the Mojave desert and describing Neophaeococcomyces mojavensis, and introducing the new genera and species Taxawa tesnikishii.</title>
        <authorList>
            <person name="Kurbessoian T."/>
            <person name="Stajich J.E."/>
        </authorList>
    </citation>
    <scope>NUCLEOTIDE SEQUENCE</scope>
    <source>
        <strain evidence="1">JES_112</strain>
    </source>
</reference>
<dbReference type="Proteomes" id="UP001172386">
    <property type="component" value="Unassembled WGS sequence"/>
</dbReference>
<gene>
    <name evidence="1" type="ORF">H2198_004915</name>
</gene>
<accession>A0ACC3A7C3</accession>
<sequence>MCNVGLNTVNLGSLNGFQQSVLFVMMLMGDLSLVTISVVIVRRYYFEKYMKEFLQHSKAGRRIVRDLEESETSSESSGRNMIPAPRRRRQTGPEHGQKQTYQAETFLKNSKLQHTSGYGGFPTPWDSHHYHGIFRTLWRKLGGWQFPEHSYLSFEPKLDLKGRFHSLTTEQEQELGGVEYRALQLLTWLLPAYAVFWMGLIIAVMTPYVSHTTAGNVIRTSQPGNLSPAWWSLFASVSAYTNCGLNLLNENMIPLNNNYLVLIFTGMVILAGNTLYPVFLRGTIWLLSKLVTKNSETHHTLMFLLHHPRRCYLFLFPAKNTFILLLVQIAINLTAWMLFLILNINYTPVDPLMPPGLRVFDGLYQAHGLRASGFYIILISDVAPALQFFYMVAMYISAFPIIMSIRTSNVYEERSIGQEDENKTEDALRDPSKQQKAESKLGQHLRRQLAYDIWWILGSVWLVSIIERSKLAPSPPAPATSPEPTSLSSPHPAFSNGLFGILFETVSAYGTVGLSLSVPYDNYSFCGAWQSLSKLILMTVMLRGRHRILPMAIDRAILLPGQDVMEEADKRFRVNEETEREWDQDREDIRDDERGSDVEQNQEQGKNDQVRGKGAQSEDNDQDNDEDDNEAR</sequence>